<sequence length="591" mass="70119">MNNAANNIDAKSKSLKDILFEKHYKVGYFQREYRWLRNHIEDLLIDLERSFNSNWEVGHTQQDVANYNKYYMGPIVLFMDGSEYSIVDGQQRLTSFILLMIYLNKKHSEILNTKNKYDGYVFSEHYGTHSYNMNIPERDNMLDYLHKDTKYNEEILKNESCKTILERYNDIADLFPQSLLSEKIFPLFTNWLTEKLVFIEILTQTSDSAYTIFETMNDRGLNLTQTELLKSFLLSNVKDEIKIKELDGIWKDKISRLNTIDDDQDFFKAWFRAKYAITIRTKDKDSENQDFEKIGTRFSSWTQENTKIKVGSESKLLLDIKDPNSFYFFVKSDLCFFGDLYIKLKTYEMTDNIPEHRLKLLSYKGISQSLSYPLILSPILKIDNEETINQKIELVIKYVDSFGVYRMLLDEPITHSSIRSAIYLKIKDIRNLDIDTLMSKLKAEMDDYKKLYLKEDYTRFDNGSSKYILARLYYNTRTDCEFENIYFQRRKDSFALYQFLNIMDINTDRNGLPKGLKDIVIQRLCSYTILPKNLVAEFDALPLNKRIQKLIQDGYLLGFSSLEPVDTENLRIFFMNREKKLKNLMVNYWKI</sequence>
<dbReference type="Proteomes" id="UP000324575">
    <property type="component" value="Unassembled WGS sequence"/>
</dbReference>
<protein>
    <recommendedName>
        <fullName evidence="1">GmrSD restriction endonucleases N-terminal domain-containing protein</fullName>
    </recommendedName>
</protein>
<comment type="caution">
    <text evidence="2">The sequence shown here is derived from an EMBL/GenBank/DDBJ whole genome shotgun (WGS) entry which is preliminary data.</text>
</comment>
<name>A0A5M8P1P2_9BACT</name>
<evidence type="ECO:0000313" key="3">
    <source>
        <dbReference type="Proteomes" id="UP000324575"/>
    </source>
</evidence>
<dbReference type="EMBL" id="SNRX01000008">
    <property type="protein sequence ID" value="KAA6302357.1"/>
    <property type="molecule type" value="Genomic_DNA"/>
</dbReference>
<organism evidence="2 3">
    <name type="scientific">Candidatus Ordinivivax streblomastigis</name>
    <dbReference type="NCBI Taxonomy" id="2540710"/>
    <lineage>
        <taxon>Bacteria</taxon>
        <taxon>Pseudomonadati</taxon>
        <taxon>Bacteroidota</taxon>
        <taxon>Bacteroidia</taxon>
        <taxon>Bacteroidales</taxon>
        <taxon>Candidatus Ordinivivax</taxon>
    </lineage>
</organism>
<accession>A0A5M8P1P2</accession>
<reference evidence="2 3" key="1">
    <citation type="submission" date="2019-03" db="EMBL/GenBank/DDBJ databases">
        <title>Single cell metagenomics reveals metabolic interactions within the superorganism composed of flagellate Streblomastix strix and complex community of Bacteroidetes bacteria on its surface.</title>
        <authorList>
            <person name="Treitli S.C."/>
            <person name="Kolisko M."/>
            <person name="Husnik F."/>
            <person name="Keeling P."/>
            <person name="Hampl V."/>
        </authorList>
    </citation>
    <scope>NUCLEOTIDE SEQUENCE [LARGE SCALE GENOMIC DNA]</scope>
    <source>
        <strain evidence="2">St1</strain>
    </source>
</reference>
<dbReference type="InterPro" id="IPR004919">
    <property type="entry name" value="GmrSD_N"/>
</dbReference>
<feature type="domain" description="GmrSD restriction endonucleases N-terminal" evidence="1">
    <location>
        <begin position="17"/>
        <end position="234"/>
    </location>
</feature>
<dbReference type="AlphaFoldDB" id="A0A5M8P1P2"/>
<dbReference type="PANTHER" id="PTHR35149">
    <property type="entry name" value="SLL5132 PROTEIN"/>
    <property type="match status" value="1"/>
</dbReference>
<evidence type="ECO:0000259" key="1">
    <source>
        <dbReference type="Pfam" id="PF03235"/>
    </source>
</evidence>
<evidence type="ECO:0000313" key="2">
    <source>
        <dbReference type="EMBL" id="KAA6302357.1"/>
    </source>
</evidence>
<dbReference type="PANTHER" id="PTHR35149:SF1">
    <property type="entry name" value="DUF5655 DOMAIN-CONTAINING PROTEIN"/>
    <property type="match status" value="1"/>
</dbReference>
<dbReference type="Pfam" id="PF03235">
    <property type="entry name" value="GmrSD_N"/>
    <property type="match status" value="1"/>
</dbReference>
<proteinExistence type="predicted"/>
<gene>
    <name evidence="2" type="ORF">EZS26_001470</name>
</gene>